<dbReference type="Proteomes" id="UP001215280">
    <property type="component" value="Unassembled WGS sequence"/>
</dbReference>
<keyword evidence="4" id="KW-1133">Transmembrane helix</keyword>
<evidence type="ECO:0000313" key="7">
    <source>
        <dbReference type="Proteomes" id="UP001215280"/>
    </source>
</evidence>
<evidence type="ECO:0000259" key="5">
    <source>
        <dbReference type="SMART" id="SM00672"/>
    </source>
</evidence>
<evidence type="ECO:0000256" key="3">
    <source>
        <dbReference type="SAM" id="MobiDB-lite"/>
    </source>
</evidence>
<protein>
    <submittedName>
        <fullName evidence="6">Glycosyl transferase family 90-domain-containing protein</fullName>
    </submittedName>
</protein>
<name>A0AAD7J4E2_9AGAR</name>
<keyword evidence="4" id="KW-0472">Membrane</keyword>
<evidence type="ECO:0000256" key="1">
    <source>
        <dbReference type="ARBA" id="ARBA00010118"/>
    </source>
</evidence>
<reference evidence="6" key="1">
    <citation type="submission" date="2023-03" db="EMBL/GenBank/DDBJ databases">
        <title>Massive genome expansion in bonnet fungi (Mycena s.s.) driven by repeated elements and novel gene families across ecological guilds.</title>
        <authorList>
            <consortium name="Lawrence Berkeley National Laboratory"/>
            <person name="Harder C.B."/>
            <person name="Miyauchi S."/>
            <person name="Viragh M."/>
            <person name="Kuo A."/>
            <person name="Thoen E."/>
            <person name="Andreopoulos B."/>
            <person name="Lu D."/>
            <person name="Skrede I."/>
            <person name="Drula E."/>
            <person name="Henrissat B."/>
            <person name="Morin E."/>
            <person name="Kohler A."/>
            <person name="Barry K."/>
            <person name="LaButti K."/>
            <person name="Morin E."/>
            <person name="Salamov A."/>
            <person name="Lipzen A."/>
            <person name="Mereny Z."/>
            <person name="Hegedus B."/>
            <person name="Baldrian P."/>
            <person name="Stursova M."/>
            <person name="Weitz H."/>
            <person name="Taylor A."/>
            <person name="Grigoriev I.V."/>
            <person name="Nagy L.G."/>
            <person name="Martin F."/>
            <person name="Kauserud H."/>
        </authorList>
    </citation>
    <scope>NUCLEOTIDE SEQUENCE</scope>
    <source>
        <strain evidence="6">CBHHK188m</strain>
    </source>
</reference>
<dbReference type="SMART" id="SM00672">
    <property type="entry name" value="CAP10"/>
    <property type="match status" value="1"/>
</dbReference>
<keyword evidence="4" id="KW-0812">Transmembrane</keyword>
<comment type="caution">
    <text evidence="6">The sequence shown here is derived from an EMBL/GenBank/DDBJ whole genome shotgun (WGS) entry which is preliminary data.</text>
</comment>
<dbReference type="Pfam" id="PF05686">
    <property type="entry name" value="Glyco_transf_90"/>
    <property type="match status" value="1"/>
</dbReference>
<feature type="region of interest" description="Disordered" evidence="3">
    <location>
        <begin position="99"/>
        <end position="124"/>
    </location>
</feature>
<gene>
    <name evidence="6" type="ORF">DFH07DRAFT_482868</name>
</gene>
<evidence type="ECO:0000256" key="2">
    <source>
        <dbReference type="ARBA" id="ARBA00022679"/>
    </source>
</evidence>
<evidence type="ECO:0000256" key="4">
    <source>
        <dbReference type="SAM" id="Phobius"/>
    </source>
</evidence>
<dbReference type="GO" id="GO:0016740">
    <property type="term" value="F:transferase activity"/>
    <property type="evidence" value="ECO:0007669"/>
    <property type="project" value="UniProtKB-KW"/>
</dbReference>
<proteinExistence type="inferred from homology"/>
<dbReference type="InterPro" id="IPR006598">
    <property type="entry name" value="CAP10"/>
</dbReference>
<dbReference type="PANTHER" id="PTHR12203">
    <property type="entry name" value="KDEL LYS-ASP-GLU-LEU CONTAINING - RELATED"/>
    <property type="match status" value="1"/>
</dbReference>
<feature type="domain" description="Glycosyl transferase CAP10" evidence="5">
    <location>
        <begin position="329"/>
        <end position="610"/>
    </location>
</feature>
<feature type="transmembrane region" description="Helical" evidence="4">
    <location>
        <begin position="75"/>
        <end position="95"/>
    </location>
</feature>
<dbReference type="EMBL" id="JARJLG010000062">
    <property type="protein sequence ID" value="KAJ7756060.1"/>
    <property type="molecule type" value="Genomic_DNA"/>
</dbReference>
<comment type="similarity">
    <text evidence="1">Belongs to the glycosyltransferase 90 family.</text>
</comment>
<evidence type="ECO:0000313" key="6">
    <source>
        <dbReference type="EMBL" id="KAJ7756060.1"/>
    </source>
</evidence>
<dbReference type="PANTHER" id="PTHR12203:SF35">
    <property type="entry name" value="PROTEIN O-GLUCOSYLTRANSFERASE 1"/>
    <property type="match status" value="1"/>
</dbReference>
<organism evidence="6 7">
    <name type="scientific">Mycena maculata</name>
    <dbReference type="NCBI Taxonomy" id="230809"/>
    <lineage>
        <taxon>Eukaryota</taxon>
        <taxon>Fungi</taxon>
        <taxon>Dikarya</taxon>
        <taxon>Basidiomycota</taxon>
        <taxon>Agaricomycotina</taxon>
        <taxon>Agaricomycetes</taxon>
        <taxon>Agaricomycetidae</taxon>
        <taxon>Agaricales</taxon>
        <taxon>Marasmiineae</taxon>
        <taxon>Mycenaceae</taxon>
        <taxon>Mycena</taxon>
    </lineage>
</organism>
<dbReference type="InterPro" id="IPR051091">
    <property type="entry name" value="O-Glucosyltr/Glycosyltrsf_90"/>
</dbReference>
<dbReference type="AlphaFoldDB" id="A0AAD7J4E2"/>
<accession>A0AAD7J4E2</accession>
<keyword evidence="7" id="KW-1185">Reference proteome</keyword>
<keyword evidence="2 6" id="KW-0808">Transferase</keyword>
<sequence length="618" mass="70368">MPAMRDAQKLWFSHLPITTNPGSASYERIPTEYNGDNNPVTPLLSAALPTAVDDEAIISVSHVRRPKSWARRHQCLIGALVALVLIGVAFAQRGIERKEAASSATPEEAPSPAPEIPDQTPSPLEQNLNFDNPVIAARVHVDELFARQSQTIEHASARYSLKTGRPPPRGYERWFEFAREKSCLIDEYDQVHRDFAPFYQLAEDDPLFFQRMIDVAANMMKENPKEMAAIEIRGGEVYMPEIESTAYWDTWPITFSQFAPYLPDITFLINGRDEPRVVFDYRESGARSKALTVTEDIPFDVSPHPTSDFFRGRSGCDILSRPEGFTETANDDSAFFISSAKTEFTVDLYPMLSMTKVSPCFADILFPIEYYYDRSWWSGKFAYPDNVEWADKKSQICASITPLVFEPNMGVDWRGTSSGGQIFGYNYYNFTRFKLIELAREHGDLIDVAMTSFADELCGNECDRENIIAEYNITGEGEPREDGYQYKSVDLGSLFLAHVFFAPRFLLDVDGTTFSGRYLGLLRSGSLVFKATVFEEYFNEWLRPFEHYIPVLPDLSDLTEKLEWALEHDAEARMIQERGREMSQRVMTDAQNDCYFFAVLLEWARLQEISRNATEAGP</sequence>